<name>A0ABQ3BVK2_9FLAO</name>
<sequence>MTTSSQKIPTWFWIISIVLLLWNLMGIGSFVFHSLVMKGEALAGLPENERALYGEYPLWTHIAFGVATIGALLANILLLAKKKSAITLFLISLIAILIQMFQNLFLTSAAEVYGNATYVMPVLVIIIAIFEVWFSKFAYRKSWIK</sequence>
<keyword evidence="1" id="KW-0812">Transmembrane</keyword>
<feature type="transmembrane region" description="Helical" evidence="1">
    <location>
        <begin position="12"/>
        <end position="36"/>
    </location>
</feature>
<keyword evidence="1" id="KW-0472">Membrane</keyword>
<dbReference type="GeneID" id="94369759"/>
<evidence type="ECO:0000256" key="1">
    <source>
        <dbReference type="SAM" id="Phobius"/>
    </source>
</evidence>
<feature type="transmembrane region" description="Helical" evidence="1">
    <location>
        <begin position="56"/>
        <end position="78"/>
    </location>
</feature>
<proteinExistence type="predicted"/>
<evidence type="ECO:0000313" key="3">
    <source>
        <dbReference type="Proteomes" id="UP000615593"/>
    </source>
</evidence>
<accession>A0ABQ3BVK2</accession>
<keyword evidence="1" id="KW-1133">Transmembrane helix</keyword>
<organism evidence="2 3">
    <name type="scientific">Mesonia mobilis</name>
    <dbReference type="NCBI Taxonomy" id="369791"/>
    <lineage>
        <taxon>Bacteria</taxon>
        <taxon>Pseudomonadati</taxon>
        <taxon>Bacteroidota</taxon>
        <taxon>Flavobacteriia</taxon>
        <taxon>Flavobacteriales</taxon>
        <taxon>Flavobacteriaceae</taxon>
        <taxon>Mesonia</taxon>
    </lineage>
</organism>
<dbReference type="RefSeq" id="WP_027884634.1">
    <property type="nucleotide sequence ID" value="NZ_BMWY01000005.1"/>
</dbReference>
<evidence type="ECO:0000313" key="2">
    <source>
        <dbReference type="EMBL" id="GGZ59143.1"/>
    </source>
</evidence>
<comment type="caution">
    <text evidence="2">The sequence shown here is derived from an EMBL/GenBank/DDBJ whole genome shotgun (WGS) entry which is preliminary data.</text>
</comment>
<dbReference type="Proteomes" id="UP000615593">
    <property type="component" value="Unassembled WGS sequence"/>
</dbReference>
<gene>
    <name evidence="2" type="ORF">GCM10008088_20960</name>
</gene>
<protein>
    <recommendedName>
        <fullName evidence="4">Sugar transporter</fullName>
    </recommendedName>
</protein>
<keyword evidence="3" id="KW-1185">Reference proteome</keyword>
<evidence type="ECO:0008006" key="4">
    <source>
        <dbReference type="Google" id="ProtNLM"/>
    </source>
</evidence>
<dbReference type="EMBL" id="BMWY01000005">
    <property type="protein sequence ID" value="GGZ59143.1"/>
    <property type="molecule type" value="Genomic_DNA"/>
</dbReference>
<feature type="transmembrane region" description="Helical" evidence="1">
    <location>
        <begin position="85"/>
        <end position="106"/>
    </location>
</feature>
<reference evidence="3" key="1">
    <citation type="journal article" date="2019" name="Int. J. Syst. Evol. Microbiol.">
        <title>The Global Catalogue of Microorganisms (GCM) 10K type strain sequencing project: providing services to taxonomists for standard genome sequencing and annotation.</title>
        <authorList>
            <consortium name="The Broad Institute Genomics Platform"/>
            <consortium name="The Broad Institute Genome Sequencing Center for Infectious Disease"/>
            <person name="Wu L."/>
            <person name="Ma J."/>
        </authorList>
    </citation>
    <scope>NUCLEOTIDE SEQUENCE [LARGE SCALE GENOMIC DNA]</scope>
    <source>
        <strain evidence="3">KCTC 12708</strain>
    </source>
</reference>
<feature type="transmembrane region" description="Helical" evidence="1">
    <location>
        <begin position="118"/>
        <end position="139"/>
    </location>
</feature>